<feature type="transmembrane region" description="Helical" evidence="5">
    <location>
        <begin position="117"/>
        <end position="136"/>
    </location>
</feature>
<dbReference type="AlphaFoldDB" id="A0A427YF16"/>
<feature type="transmembrane region" description="Helical" evidence="5">
    <location>
        <begin position="12"/>
        <end position="37"/>
    </location>
</feature>
<dbReference type="OrthoDB" id="1915122at2759"/>
<dbReference type="GO" id="GO:0005739">
    <property type="term" value="C:mitochondrion"/>
    <property type="evidence" value="ECO:0007669"/>
    <property type="project" value="UniProtKB-SubCell"/>
</dbReference>
<dbReference type="InterPro" id="IPR040153">
    <property type="entry name" value="Rcf2"/>
</dbReference>
<evidence type="ECO:0000256" key="3">
    <source>
        <dbReference type="ARBA" id="ARBA00022989"/>
    </source>
</evidence>
<dbReference type="InterPro" id="IPR007667">
    <property type="entry name" value="Hypoxia_induced_domain"/>
</dbReference>
<dbReference type="PANTHER" id="PTHR28018">
    <property type="entry name" value="RESPIRATORY SUPERCOMPLEX FACTOR 2, MITOCHONDRIAL"/>
    <property type="match status" value="1"/>
</dbReference>
<name>A0A427YF16_9TREE</name>
<dbReference type="EMBL" id="RSCD01000013">
    <property type="protein sequence ID" value="RSH89534.1"/>
    <property type="molecule type" value="Genomic_DNA"/>
</dbReference>
<protein>
    <recommendedName>
        <fullName evidence="6">HIG1 domain-containing protein</fullName>
    </recommendedName>
</protein>
<keyword evidence="8" id="KW-1185">Reference proteome</keyword>
<reference evidence="7 8" key="1">
    <citation type="submission" date="2018-11" db="EMBL/GenBank/DDBJ databases">
        <title>Genome sequence of Saitozyma podzolica DSM 27192.</title>
        <authorList>
            <person name="Aliyu H."/>
            <person name="Gorte O."/>
            <person name="Ochsenreither K."/>
        </authorList>
    </citation>
    <scope>NUCLEOTIDE SEQUENCE [LARGE SCALE GENOMIC DNA]</scope>
    <source>
        <strain evidence="7 8">DSM 27192</strain>
    </source>
</reference>
<gene>
    <name evidence="7" type="ORF">EHS25_002084</name>
</gene>
<evidence type="ECO:0000256" key="2">
    <source>
        <dbReference type="ARBA" id="ARBA00022692"/>
    </source>
</evidence>
<comment type="subcellular location">
    <subcellularLocation>
        <location evidence="1">Mitochondrion</location>
    </subcellularLocation>
</comment>
<dbReference type="GO" id="GO:0033617">
    <property type="term" value="P:mitochondrial respiratory chain complex IV assembly"/>
    <property type="evidence" value="ECO:0007669"/>
    <property type="project" value="TreeGrafter"/>
</dbReference>
<dbReference type="PANTHER" id="PTHR28018:SF3">
    <property type="entry name" value="RESPIRATORY SUPERCOMPLEX FACTOR 2, MITOCHONDRIAL"/>
    <property type="match status" value="1"/>
</dbReference>
<keyword evidence="3 5" id="KW-1133">Transmembrane helix</keyword>
<keyword evidence="2 5" id="KW-0812">Transmembrane</keyword>
<dbReference type="Proteomes" id="UP000279259">
    <property type="component" value="Unassembled WGS sequence"/>
</dbReference>
<evidence type="ECO:0000313" key="7">
    <source>
        <dbReference type="EMBL" id="RSH89534.1"/>
    </source>
</evidence>
<keyword evidence="4 5" id="KW-0472">Membrane</keyword>
<evidence type="ECO:0000256" key="5">
    <source>
        <dbReference type="SAM" id="Phobius"/>
    </source>
</evidence>
<evidence type="ECO:0000256" key="1">
    <source>
        <dbReference type="ARBA" id="ARBA00004173"/>
    </source>
</evidence>
<evidence type="ECO:0000256" key="4">
    <source>
        <dbReference type="ARBA" id="ARBA00023136"/>
    </source>
</evidence>
<proteinExistence type="predicted"/>
<organism evidence="7 8">
    <name type="scientific">Saitozyma podzolica</name>
    <dbReference type="NCBI Taxonomy" id="1890683"/>
    <lineage>
        <taxon>Eukaryota</taxon>
        <taxon>Fungi</taxon>
        <taxon>Dikarya</taxon>
        <taxon>Basidiomycota</taxon>
        <taxon>Agaricomycotina</taxon>
        <taxon>Tremellomycetes</taxon>
        <taxon>Tremellales</taxon>
        <taxon>Trimorphomycetaceae</taxon>
        <taxon>Saitozyma</taxon>
    </lineage>
</organism>
<dbReference type="Pfam" id="PF04588">
    <property type="entry name" value="HIG_1_N"/>
    <property type="match status" value="1"/>
</dbReference>
<accession>A0A427YF16</accession>
<dbReference type="STRING" id="1890683.A0A427YF16"/>
<dbReference type="PROSITE" id="PS51503">
    <property type="entry name" value="HIG1"/>
    <property type="match status" value="1"/>
</dbReference>
<evidence type="ECO:0000259" key="6">
    <source>
        <dbReference type="PROSITE" id="PS51503"/>
    </source>
</evidence>
<comment type="caution">
    <text evidence="7">The sequence shown here is derived from an EMBL/GenBank/DDBJ whole genome shotgun (WGS) entry which is preliminary data.</text>
</comment>
<evidence type="ECO:0000313" key="8">
    <source>
        <dbReference type="Proteomes" id="UP000279259"/>
    </source>
</evidence>
<sequence>MKVVTPEQAQGYRSATIAGGLKGAGLGFGIAIPAHFLLQRRAAYRAVPITLKTLGYVCLLVPLISIAAEKSGEAYDRSQWTGVGARELERSRDKEERRWEDLSSSQKVRDWAARNKWGLIAGSWAGSMAIAFAIVARTPQTFSQKLVQARMWAQGLTVGTLISSALLAGVTSEDKVIQPRVDHSWVDMLEQEGQMKKSEIAALRRAADAEYARRSQAETQRA</sequence>
<feature type="domain" description="HIG1" evidence="6">
    <location>
        <begin position="89"/>
        <end position="179"/>
    </location>
</feature>